<dbReference type="EMBL" id="BMQB01000002">
    <property type="protein sequence ID" value="GGJ84514.1"/>
    <property type="molecule type" value="Genomic_DNA"/>
</dbReference>
<evidence type="ECO:0000313" key="2">
    <source>
        <dbReference type="EMBL" id="GGJ84514.1"/>
    </source>
</evidence>
<reference evidence="2" key="1">
    <citation type="journal article" date="2014" name="Int. J. Syst. Evol. Microbiol.">
        <title>Complete genome sequence of Corynebacterium casei LMG S-19264T (=DSM 44701T), isolated from a smear-ripened cheese.</title>
        <authorList>
            <consortium name="US DOE Joint Genome Institute (JGI-PGF)"/>
            <person name="Walter F."/>
            <person name="Albersmeier A."/>
            <person name="Kalinowski J."/>
            <person name="Ruckert C."/>
        </authorList>
    </citation>
    <scope>NUCLEOTIDE SEQUENCE</scope>
    <source>
        <strain evidence="2">JCM 3090</strain>
    </source>
</reference>
<name>A0A8J3B1W6_9ACTN</name>
<feature type="region of interest" description="Disordered" evidence="1">
    <location>
        <begin position="1"/>
        <end position="21"/>
    </location>
</feature>
<dbReference type="Proteomes" id="UP000649739">
    <property type="component" value="Unassembled WGS sequence"/>
</dbReference>
<sequence>MRLVHPGRDARPGRPVTPRRGDVLRLHGTEYARLDPAPAITVTVDAVGGAVPRADGRWVRLRVRERVGGLDRTGFVEVRADAVAVAARRAATGVARP</sequence>
<gene>
    <name evidence="2" type="ORF">GCM10010123_12710</name>
</gene>
<evidence type="ECO:0000313" key="3">
    <source>
        <dbReference type="Proteomes" id="UP000649739"/>
    </source>
</evidence>
<proteinExistence type="predicted"/>
<comment type="caution">
    <text evidence="2">The sequence shown here is derived from an EMBL/GenBank/DDBJ whole genome shotgun (WGS) entry which is preliminary data.</text>
</comment>
<reference evidence="2" key="2">
    <citation type="submission" date="2020-09" db="EMBL/GenBank/DDBJ databases">
        <authorList>
            <person name="Sun Q."/>
            <person name="Ohkuma M."/>
        </authorList>
    </citation>
    <scope>NUCLEOTIDE SEQUENCE</scope>
    <source>
        <strain evidence="2">JCM 3090</strain>
    </source>
</reference>
<evidence type="ECO:0000256" key="1">
    <source>
        <dbReference type="SAM" id="MobiDB-lite"/>
    </source>
</evidence>
<organism evidence="2 3">
    <name type="scientific">Pilimelia anulata</name>
    <dbReference type="NCBI Taxonomy" id="53371"/>
    <lineage>
        <taxon>Bacteria</taxon>
        <taxon>Bacillati</taxon>
        <taxon>Actinomycetota</taxon>
        <taxon>Actinomycetes</taxon>
        <taxon>Micromonosporales</taxon>
        <taxon>Micromonosporaceae</taxon>
        <taxon>Pilimelia</taxon>
    </lineage>
</organism>
<feature type="compositionally biased region" description="Basic and acidic residues" evidence="1">
    <location>
        <begin position="1"/>
        <end position="12"/>
    </location>
</feature>
<keyword evidence="3" id="KW-1185">Reference proteome</keyword>
<accession>A0A8J3B1W6</accession>
<dbReference type="AlphaFoldDB" id="A0A8J3B1W6"/>
<protein>
    <submittedName>
        <fullName evidence="2">Uncharacterized protein</fullName>
    </submittedName>
</protein>